<organism evidence="1 2">
    <name type="scientific">Allacma fusca</name>
    <dbReference type="NCBI Taxonomy" id="39272"/>
    <lineage>
        <taxon>Eukaryota</taxon>
        <taxon>Metazoa</taxon>
        <taxon>Ecdysozoa</taxon>
        <taxon>Arthropoda</taxon>
        <taxon>Hexapoda</taxon>
        <taxon>Collembola</taxon>
        <taxon>Symphypleona</taxon>
        <taxon>Sminthuridae</taxon>
        <taxon>Allacma</taxon>
    </lineage>
</organism>
<reference evidence="1" key="1">
    <citation type="submission" date="2021-06" db="EMBL/GenBank/DDBJ databases">
        <authorList>
            <person name="Hodson N. C."/>
            <person name="Mongue J. A."/>
            <person name="Jaron S. K."/>
        </authorList>
    </citation>
    <scope>NUCLEOTIDE SEQUENCE</scope>
</reference>
<sequence length="30" mass="3366">MDNIHIAHDGKDHIATIRDDPPLLDPTKTD</sequence>
<name>A0A8J2KME6_9HEXA</name>
<protein>
    <submittedName>
        <fullName evidence="1">Uncharacterized protein</fullName>
    </submittedName>
</protein>
<proteinExistence type="predicted"/>
<evidence type="ECO:0000313" key="2">
    <source>
        <dbReference type="Proteomes" id="UP000708208"/>
    </source>
</evidence>
<accession>A0A8J2KME6</accession>
<dbReference type="EMBL" id="CAJVCH010165116">
    <property type="protein sequence ID" value="CAG7728575.1"/>
    <property type="molecule type" value="Genomic_DNA"/>
</dbReference>
<dbReference type="AlphaFoldDB" id="A0A8J2KME6"/>
<gene>
    <name evidence="1" type="ORF">AFUS01_LOCUS17343</name>
</gene>
<dbReference type="Proteomes" id="UP000708208">
    <property type="component" value="Unassembled WGS sequence"/>
</dbReference>
<keyword evidence="2" id="KW-1185">Reference proteome</keyword>
<dbReference type="OrthoDB" id="7771573at2759"/>
<comment type="caution">
    <text evidence="1">The sequence shown here is derived from an EMBL/GenBank/DDBJ whole genome shotgun (WGS) entry which is preliminary data.</text>
</comment>
<feature type="non-terminal residue" evidence="1">
    <location>
        <position position="30"/>
    </location>
</feature>
<evidence type="ECO:0000313" key="1">
    <source>
        <dbReference type="EMBL" id="CAG7728575.1"/>
    </source>
</evidence>